<dbReference type="AlphaFoldDB" id="A0AAD9VAH9"/>
<gene>
    <name evidence="1" type="ORF">P5673_009040</name>
</gene>
<accession>A0AAD9VAH9</accession>
<dbReference type="Proteomes" id="UP001249851">
    <property type="component" value="Unassembled WGS sequence"/>
</dbReference>
<comment type="caution">
    <text evidence="1">The sequence shown here is derived from an EMBL/GenBank/DDBJ whole genome shotgun (WGS) entry which is preliminary data.</text>
</comment>
<reference evidence="1" key="2">
    <citation type="journal article" date="2023" name="Science">
        <title>Genomic signatures of disease resistance in endangered staghorn corals.</title>
        <authorList>
            <person name="Vollmer S.V."/>
            <person name="Selwyn J.D."/>
            <person name="Despard B.A."/>
            <person name="Roesel C.L."/>
        </authorList>
    </citation>
    <scope>NUCLEOTIDE SEQUENCE</scope>
    <source>
        <strain evidence="1">K2</strain>
    </source>
</reference>
<keyword evidence="2" id="KW-1185">Reference proteome</keyword>
<protein>
    <submittedName>
        <fullName evidence="1">Uncharacterized protein</fullName>
    </submittedName>
</protein>
<name>A0AAD9VAH9_ACRCE</name>
<organism evidence="1 2">
    <name type="scientific">Acropora cervicornis</name>
    <name type="common">Staghorn coral</name>
    <dbReference type="NCBI Taxonomy" id="6130"/>
    <lineage>
        <taxon>Eukaryota</taxon>
        <taxon>Metazoa</taxon>
        <taxon>Cnidaria</taxon>
        <taxon>Anthozoa</taxon>
        <taxon>Hexacorallia</taxon>
        <taxon>Scleractinia</taxon>
        <taxon>Astrocoeniina</taxon>
        <taxon>Acroporidae</taxon>
        <taxon>Acropora</taxon>
    </lineage>
</organism>
<evidence type="ECO:0000313" key="2">
    <source>
        <dbReference type="Proteomes" id="UP001249851"/>
    </source>
</evidence>
<evidence type="ECO:0000313" key="1">
    <source>
        <dbReference type="EMBL" id="KAK2567229.1"/>
    </source>
</evidence>
<proteinExistence type="predicted"/>
<reference evidence="1" key="1">
    <citation type="journal article" date="2023" name="G3 (Bethesda)">
        <title>Whole genome assembly and annotation of the endangered Caribbean coral Acropora cervicornis.</title>
        <authorList>
            <person name="Selwyn J.D."/>
            <person name="Vollmer S.V."/>
        </authorList>
    </citation>
    <scope>NUCLEOTIDE SEQUENCE</scope>
    <source>
        <strain evidence="1">K2</strain>
    </source>
</reference>
<sequence length="51" mass="5735">MEFTSLKPYPLALQTTKDDDEHLKIWGTFIQTPGDHDLLATSCEQISADVN</sequence>
<dbReference type="EMBL" id="JARQWQ010000015">
    <property type="protein sequence ID" value="KAK2567229.1"/>
    <property type="molecule type" value="Genomic_DNA"/>
</dbReference>